<feature type="compositionally biased region" description="Polar residues" evidence="1">
    <location>
        <begin position="74"/>
        <end position="88"/>
    </location>
</feature>
<reference evidence="2" key="1">
    <citation type="submission" date="2021-03" db="EMBL/GenBank/DDBJ databases">
        <authorList>
            <consortium name="Genoscope - CEA"/>
            <person name="William W."/>
        </authorList>
    </citation>
    <scope>NUCLEOTIDE SEQUENCE</scope>
    <source>
        <strain evidence="2">Doubled-haploid Pahang</strain>
    </source>
</reference>
<accession>A0A804I912</accession>
<proteinExistence type="predicted"/>
<evidence type="ECO:0000313" key="4">
    <source>
        <dbReference type="Proteomes" id="UP000012960"/>
    </source>
</evidence>
<dbReference type="EnsemblPlants" id="Ma03_t06180.1">
    <property type="protein sequence ID" value="Ma03_p06180.1"/>
    <property type="gene ID" value="Ma03_g06180"/>
</dbReference>
<dbReference type="EMBL" id="HG996468">
    <property type="protein sequence ID" value="CAG1849325.1"/>
    <property type="molecule type" value="Genomic_DNA"/>
</dbReference>
<dbReference type="Proteomes" id="UP000012960">
    <property type="component" value="Unplaced"/>
</dbReference>
<dbReference type="AlphaFoldDB" id="A0A804I912"/>
<gene>
    <name evidence="2" type="ORF">GSMUA_209110.1</name>
</gene>
<organism evidence="3 4">
    <name type="scientific">Musa acuminata subsp. malaccensis</name>
    <name type="common">Wild banana</name>
    <name type="synonym">Musa malaccensis</name>
    <dbReference type="NCBI Taxonomy" id="214687"/>
    <lineage>
        <taxon>Eukaryota</taxon>
        <taxon>Viridiplantae</taxon>
        <taxon>Streptophyta</taxon>
        <taxon>Embryophyta</taxon>
        <taxon>Tracheophyta</taxon>
        <taxon>Spermatophyta</taxon>
        <taxon>Magnoliopsida</taxon>
        <taxon>Liliopsida</taxon>
        <taxon>Zingiberales</taxon>
        <taxon>Musaceae</taxon>
        <taxon>Musa</taxon>
    </lineage>
</organism>
<feature type="region of interest" description="Disordered" evidence="1">
    <location>
        <begin position="64"/>
        <end position="88"/>
    </location>
</feature>
<name>A0A804I912_MUSAM</name>
<evidence type="ECO:0000256" key="1">
    <source>
        <dbReference type="SAM" id="MobiDB-lite"/>
    </source>
</evidence>
<keyword evidence="4" id="KW-1185">Reference proteome</keyword>
<dbReference type="Gramene" id="Ma03_t06180.1">
    <property type="protein sequence ID" value="Ma03_p06180.1"/>
    <property type="gene ID" value="Ma03_g06180"/>
</dbReference>
<evidence type="ECO:0000313" key="3">
    <source>
        <dbReference type="EnsemblPlants" id="Ma03_p06180.1"/>
    </source>
</evidence>
<reference evidence="3" key="2">
    <citation type="submission" date="2021-05" db="UniProtKB">
        <authorList>
            <consortium name="EnsemblPlants"/>
        </authorList>
    </citation>
    <scope>IDENTIFICATION</scope>
    <source>
        <strain evidence="3">subsp. malaccensis</strain>
    </source>
</reference>
<dbReference type="InParanoid" id="A0A804I912"/>
<sequence length="88" mass="9889">METWKLGSMDTWRKQRLVSEKFDLVRERCSILPAFDRLIASAIHQPNGSSPSKLLLSASGIFPSRPVTHPRSGLRSSITRSKLTPRSL</sequence>
<protein>
    <submittedName>
        <fullName evidence="2">(wild Malaysian banana) hypothetical protein</fullName>
    </submittedName>
</protein>
<evidence type="ECO:0000313" key="2">
    <source>
        <dbReference type="EMBL" id="CAG1849325.1"/>
    </source>
</evidence>